<evidence type="ECO:0000256" key="1">
    <source>
        <dbReference type="ARBA" id="ARBA00004651"/>
    </source>
</evidence>
<evidence type="ECO:0000256" key="6">
    <source>
        <dbReference type="ARBA" id="ARBA00023180"/>
    </source>
</evidence>
<dbReference type="SUPFAM" id="SSF103473">
    <property type="entry name" value="MFS general substrate transporter"/>
    <property type="match status" value="1"/>
</dbReference>
<feature type="transmembrane region" description="Helical" evidence="9">
    <location>
        <begin position="372"/>
        <end position="395"/>
    </location>
</feature>
<keyword evidence="2" id="KW-1003">Cell membrane</keyword>
<keyword evidence="6" id="KW-0325">Glycoprotein</keyword>
<comment type="subcellular location">
    <subcellularLocation>
        <location evidence="1">Cell membrane</location>
        <topology evidence="1">Multi-pass membrane protein</topology>
    </subcellularLocation>
</comment>
<feature type="transmembrane region" description="Helical" evidence="9">
    <location>
        <begin position="338"/>
        <end position="360"/>
    </location>
</feature>
<feature type="transmembrane region" description="Helical" evidence="9">
    <location>
        <begin position="439"/>
        <end position="459"/>
    </location>
</feature>
<comment type="caution">
    <text evidence="11">The sequence shown here is derived from an EMBL/GenBank/DDBJ whole genome shotgun (WGS) entry which is preliminary data.</text>
</comment>
<dbReference type="InterPro" id="IPR036259">
    <property type="entry name" value="MFS_trans_sf"/>
</dbReference>
<evidence type="ECO:0000256" key="4">
    <source>
        <dbReference type="ARBA" id="ARBA00022989"/>
    </source>
</evidence>
<dbReference type="FunFam" id="1.20.1250.20:FF:000055">
    <property type="entry name" value="Facilitated trehalose transporter Tret1-2 homolog"/>
    <property type="match status" value="1"/>
</dbReference>
<reference evidence="11 12" key="1">
    <citation type="submission" date="2024-03" db="EMBL/GenBank/DDBJ databases">
        <title>The genome assembly and annotation of the cricket Gryllus longicercus Weissman &amp; Gray.</title>
        <authorList>
            <person name="Szrajer S."/>
            <person name="Gray D."/>
            <person name="Ylla G."/>
        </authorList>
    </citation>
    <scope>NUCLEOTIDE SEQUENCE [LARGE SCALE GENOMIC DNA]</scope>
    <source>
        <strain evidence="11">DAG 2021-001</strain>
        <tissue evidence="11">Whole body minus gut</tissue>
    </source>
</reference>
<organism evidence="11 12">
    <name type="scientific">Gryllus longicercus</name>
    <dbReference type="NCBI Taxonomy" id="2509291"/>
    <lineage>
        <taxon>Eukaryota</taxon>
        <taxon>Metazoa</taxon>
        <taxon>Ecdysozoa</taxon>
        <taxon>Arthropoda</taxon>
        <taxon>Hexapoda</taxon>
        <taxon>Insecta</taxon>
        <taxon>Pterygota</taxon>
        <taxon>Neoptera</taxon>
        <taxon>Polyneoptera</taxon>
        <taxon>Orthoptera</taxon>
        <taxon>Ensifera</taxon>
        <taxon>Gryllidea</taxon>
        <taxon>Grylloidea</taxon>
        <taxon>Gryllidae</taxon>
        <taxon>Gryllinae</taxon>
        <taxon>Gryllus</taxon>
    </lineage>
</organism>
<dbReference type="PROSITE" id="PS50850">
    <property type="entry name" value="MFS"/>
    <property type="match status" value="1"/>
</dbReference>
<feature type="transmembrane region" description="Helical" evidence="9">
    <location>
        <begin position="155"/>
        <end position="173"/>
    </location>
</feature>
<keyword evidence="12" id="KW-1185">Reference proteome</keyword>
<dbReference type="Pfam" id="PF00083">
    <property type="entry name" value="Sugar_tr"/>
    <property type="match status" value="1"/>
</dbReference>
<dbReference type="Gene3D" id="1.20.1250.20">
    <property type="entry name" value="MFS general substrate transporter like domains"/>
    <property type="match status" value="1"/>
</dbReference>
<feature type="transmembrane region" description="Helical" evidence="9">
    <location>
        <begin position="21"/>
        <end position="47"/>
    </location>
</feature>
<feature type="transmembrane region" description="Helical" evidence="9">
    <location>
        <begin position="179"/>
        <end position="200"/>
    </location>
</feature>
<dbReference type="EMBL" id="JAZDUA010000091">
    <property type="protein sequence ID" value="KAK7868575.1"/>
    <property type="molecule type" value="Genomic_DNA"/>
</dbReference>
<feature type="transmembrane region" description="Helical" evidence="9">
    <location>
        <begin position="307"/>
        <end position="331"/>
    </location>
</feature>
<gene>
    <name evidence="11" type="ORF">R5R35_009467</name>
</gene>
<evidence type="ECO:0000256" key="2">
    <source>
        <dbReference type="ARBA" id="ARBA00022475"/>
    </source>
</evidence>
<evidence type="ECO:0000256" key="8">
    <source>
        <dbReference type="SAM" id="MobiDB-lite"/>
    </source>
</evidence>
<evidence type="ECO:0000256" key="5">
    <source>
        <dbReference type="ARBA" id="ARBA00023136"/>
    </source>
</evidence>
<dbReference type="InterPro" id="IPR020846">
    <property type="entry name" value="MFS_dom"/>
</dbReference>
<protein>
    <recommendedName>
        <fullName evidence="10">Major facilitator superfamily (MFS) profile domain-containing protein</fullName>
    </recommendedName>
</protein>
<comment type="similarity">
    <text evidence="7">Belongs to the major facilitator superfamily. Sugar transporter (TC 2.A.1.1) family. Trehalose transporter subfamily.</text>
</comment>
<evidence type="ECO:0000313" key="11">
    <source>
        <dbReference type="EMBL" id="KAK7868575.1"/>
    </source>
</evidence>
<dbReference type="PROSITE" id="PS00217">
    <property type="entry name" value="SUGAR_TRANSPORT_2"/>
    <property type="match status" value="1"/>
</dbReference>
<sequence>MESSAKDGGVVQRPRQWSQHLAALVANVAPLGSGMAMGWSAPALPALRGEAGEQALPLPLRLSLEEGSWASSLVPLGALLGALPAGPLAQRFGRRSAVLAHALPVLLGWLLILFAHQVWLLYLGRVLTGLGVGANIVIVSLYCEEIAEVHVRGIIGSYLDMSTSSGLLLMYVLGAFVPYFWFTAACVAPAAATLLLFWCMPESPAFLVGRGRRDAARRALRWLRGPAVDVQPELDALCLAAKAPDAPADARSTGGPLLACCSWSKPDRATTKALVIVFGLMFFSQATGGTAFVYYTEDVFRAVNSGLPGDICMVIVGAVSIVGTFLSIMLVDRVGRRFILILSSICLSVSLLGFSVYAHFDGKGVDLTSWNWTPLVCLVVVMFNISFGYGPIKYFMMAELMPTEAKGWGSSVCVCFSRIFSFTIAKEFPIMTTSLGQDVTYAIFCVFSFLGTLFIVLFVPETKGKTREQIQQELTNKKPNQERLDKQDKSEC</sequence>
<feature type="transmembrane region" description="Helical" evidence="9">
    <location>
        <begin position="407"/>
        <end position="424"/>
    </location>
</feature>
<dbReference type="PANTHER" id="PTHR48021:SF1">
    <property type="entry name" value="GH07001P-RELATED"/>
    <property type="match status" value="1"/>
</dbReference>
<evidence type="ECO:0000256" key="3">
    <source>
        <dbReference type="ARBA" id="ARBA00022692"/>
    </source>
</evidence>
<feature type="region of interest" description="Disordered" evidence="8">
    <location>
        <begin position="469"/>
        <end position="492"/>
    </location>
</feature>
<dbReference type="InterPro" id="IPR005828">
    <property type="entry name" value="MFS_sugar_transport-like"/>
</dbReference>
<dbReference type="PROSITE" id="PS00216">
    <property type="entry name" value="SUGAR_TRANSPORT_1"/>
    <property type="match status" value="1"/>
</dbReference>
<evidence type="ECO:0000259" key="10">
    <source>
        <dbReference type="PROSITE" id="PS50850"/>
    </source>
</evidence>
<dbReference type="GO" id="GO:0005886">
    <property type="term" value="C:plasma membrane"/>
    <property type="evidence" value="ECO:0007669"/>
    <property type="project" value="UniProtKB-SubCell"/>
</dbReference>
<dbReference type="InterPro" id="IPR050549">
    <property type="entry name" value="MFS_Trehalose_Transporter"/>
</dbReference>
<name>A0AAN9ZB68_9ORTH</name>
<feature type="transmembrane region" description="Helical" evidence="9">
    <location>
        <begin position="273"/>
        <end position="295"/>
    </location>
</feature>
<evidence type="ECO:0000256" key="7">
    <source>
        <dbReference type="ARBA" id="ARBA00024348"/>
    </source>
</evidence>
<dbReference type="PRINTS" id="PR00171">
    <property type="entry name" value="SUGRTRNSPORT"/>
</dbReference>
<evidence type="ECO:0000256" key="9">
    <source>
        <dbReference type="SAM" id="Phobius"/>
    </source>
</evidence>
<feature type="domain" description="Major facilitator superfamily (MFS) profile" evidence="10">
    <location>
        <begin position="22"/>
        <end position="463"/>
    </location>
</feature>
<proteinExistence type="inferred from homology"/>
<keyword evidence="4 9" id="KW-1133">Transmembrane helix</keyword>
<dbReference type="InterPro" id="IPR003663">
    <property type="entry name" value="Sugar/inositol_transpt"/>
</dbReference>
<dbReference type="GO" id="GO:0022857">
    <property type="term" value="F:transmembrane transporter activity"/>
    <property type="evidence" value="ECO:0007669"/>
    <property type="project" value="InterPro"/>
</dbReference>
<dbReference type="PANTHER" id="PTHR48021">
    <property type="match status" value="1"/>
</dbReference>
<feature type="transmembrane region" description="Helical" evidence="9">
    <location>
        <begin position="122"/>
        <end position="143"/>
    </location>
</feature>
<dbReference type="InterPro" id="IPR005829">
    <property type="entry name" value="Sugar_transporter_CS"/>
</dbReference>
<keyword evidence="5 9" id="KW-0472">Membrane</keyword>
<dbReference type="AlphaFoldDB" id="A0AAN9ZB68"/>
<keyword evidence="3 9" id="KW-0812">Transmembrane</keyword>
<feature type="transmembrane region" description="Helical" evidence="9">
    <location>
        <begin position="67"/>
        <end position="86"/>
    </location>
</feature>
<accession>A0AAN9ZB68</accession>
<dbReference type="Proteomes" id="UP001378592">
    <property type="component" value="Unassembled WGS sequence"/>
</dbReference>
<feature type="transmembrane region" description="Helical" evidence="9">
    <location>
        <begin position="98"/>
        <end position="116"/>
    </location>
</feature>
<evidence type="ECO:0000313" key="12">
    <source>
        <dbReference type="Proteomes" id="UP001378592"/>
    </source>
</evidence>